<keyword evidence="4" id="KW-0067">ATP-binding</keyword>
<feature type="region of interest" description="Disordered" evidence="7">
    <location>
        <begin position="602"/>
        <end position="664"/>
    </location>
</feature>
<dbReference type="SMART" id="SM00382">
    <property type="entry name" value="AAA"/>
    <property type="match status" value="1"/>
</dbReference>
<dbReference type="InterPro" id="IPR017871">
    <property type="entry name" value="ABC_transporter-like_CS"/>
</dbReference>
<feature type="compositionally biased region" description="Pro residues" evidence="7">
    <location>
        <begin position="643"/>
        <end position="662"/>
    </location>
</feature>
<feature type="compositionally biased region" description="Pro residues" evidence="7">
    <location>
        <begin position="625"/>
        <end position="636"/>
    </location>
</feature>
<evidence type="ECO:0000256" key="8">
    <source>
        <dbReference type="SAM" id="Phobius"/>
    </source>
</evidence>
<keyword evidence="3" id="KW-0547">Nucleotide-binding</keyword>
<sequence>MASTGERLIGTDEIDEPEWAAVDRRVAASSTWATLRAMPRAAAMVVGLAWQTSPRLTVLLGVLQVLSGCVTAFGLLATADVFTRLLEEGPTPDRVLGSLPAIGVLVASYAVRALLESAVGAVQGELKPRVERLAEDEVTVAVVTVDLIAFEDADFRELARQGGQYGVRAVAQSVTRLSDLCSSLIAMLAAVVTAGLLNPWLAPVLLVAAAADGWASMRVAKLNYRTFLHMVGRQRRKWIVDDVLTGRDASLERHALTLQSPLLAEHRALCDELTESDVRLERQTTVIRLLGRVLAGLGTGLAYVVLGWLLYTGAMDLALAGTAVVAMRTASSSLSNTIYAVNSLFEESFYVDFHRELKEQSRLRARPSSGVPAPRNPATIRLEDVSFTYPGQEKPALDGISLTLRRGEVVALVGSNGSGKTTLGKVLTGLYLPTSGRVYWDDVDVASVDAFSLHEQVAVISQEPTRWPMTAGNSIRIGRLSRPSSGPQWTAALTNSGADEVLDELPKGPDTVVSRYFKDAQELSGGQAQRFAVARGIFRDGAILVADEPTAALDAKAEARVFAGLRHATTTDDGTRRTTVLVTHRLANIRHADRILVMDAGHSSKTAPTPPSCKPQAYTATTTPSKPPPTPNPPAPTFRKPNPTLPHPSPTPTPPNPTPTPPNHTFVHPSLTFVHPNFTFRPPNHTFVHPSLTFVHPNFTFRPPNHTFVHPSLTFVHPNFTFRPPNPTFVHPSLTLVHPNFTFRPPNPTFACPSFTLGLLNFTFREPNPTFPHPSLTFGHPNFTFGRPNPTFACPSLTLVHPNSTLAHPAFVRPNSTFGKSSAAFPQPSLTLVRLSHAPTHLNPTLRKLNPTFAHSSLAFRKPKSTFSKSSAPNSAA</sequence>
<comment type="subcellular location">
    <subcellularLocation>
        <location evidence="1">Cell membrane</location>
        <topology evidence="1">Multi-pass membrane protein</topology>
    </subcellularLocation>
</comment>
<keyword evidence="5 8" id="KW-1133">Transmembrane helix</keyword>
<dbReference type="PANTHER" id="PTHR24221">
    <property type="entry name" value="ATP-BINDING CASSETTE SUB-FAMILY B"/>
    <property type="match status" value="1"/>
</dbReference>
<dbReference type="Gene3D" id="3.40.50.300">
    <property type="entry name" value="P-loop containing nucleotide triphosphate hydrolases"/>
    <property type="match status" value="1"/>
</dbReference>
<dbReference type="SUPFAM" id="SSF52540">
    <property type="entry name" value="P-loop containing nucleoside triphosphate hydrolases"/>
    <property type="match status" value="1"/>
</dbReference>
<proteinExistence type="predicted"/>
<dbReference type="InterPro" id="IPR039421">
    <property type="entry name" value="Type_1_exporter"/>
</dbReference>
<dbReference type="PROSITE" id="PS00211">
    <property type="entry name" value="ABC_TRANSPORTER_1"/>
    <property type="match status" value="1"/>
</dbReference>
<evidence type="ECO:0000256" key="3">
    <source>
        <dbReference type="ARBA" id="ARBA00022741"/>
    </source>
</evidence>
<reference evidence="10 11" key="1">
    <citation type="submission" date="2021-03" db="EMBL/GenBank/DDBJ databases">
        <title>Sequencing the genomes of 1000 actinobacteria strains.</title>
        <authorList>
            <person name="Klenk H.-P."/>
        </authorList>
    </citation>
    <scope>NUCLEOTIDE SEQUENCE [LARGE SCALE GENOMIC DNA]</scope>
    <source>
        <strain evidence="10 11">DSM 45510</strain>
    </source>
</reference>
<dbReference type="Proteomes" id="UP000741013">
    <property type="component" value="Unassembled WGS sequence"/>
</dbReference>
<dbReference type="SUPFAM" id="SSF90123">
    <property type="entry name" value="ABC transporter transmembrane region"/>
    <property type="match status" value="1"/>
</dbReference>
<accession>A0ABS4PHQ1</accession>
<name>A0ABS4PHQ1_9PSEU</name>
<dbReference type="RefSeq" id="WP_308158629.1">
    <property type="nucleotide sequence ID" value="NZ_JAGGMS010000001.1"/>
</dbReference>
<evidence type="ECO:0000313" key="10">
    <source>
        <dbReference type="EMBL" id="MBP2178949.1"/>
    </source>
</evidence>
<evidence type="ECO:0000256" key="7">
    <source>
        <dbReference type="SAM" id="MobiDB-lite"/>
    </source>
</evidence>
<comment type="caution">
    <text evidence="10">The sequence shown here is derived from an EMBL/GenBank/DDBJ whole genome shotgun (WGS) entry which is preliminary data.</text>
</comment>
<evidence type="ECO:0000313" key="11">
    <source>
        <dbReference type="Proteomes" id="UP000741013"/>
    </source>
</evidence>
<keyword evidence="11" id="KW-1185">Reference proteome</keyword>
<evidence type="ECO:0000256" key="6">
    <source>
        <dbReference type="ARBA" id="ARBA00023136"/>
    </source>
</evidence>
<keyword evidence="6 8" id="KW-0472">Membrane</keyword>
<dbReference type="InterPro" id="IPR003593">
    <property type="entry name" value="AAA+_ATPase"/>
</dbReference>
<evidence type="ECO:0000256" key="2">
    <source>
        <dbReference type="ARBA" id="ARBA00022692"/>
    </source>
</evidence>
<feature type="transmembrane region" description="Helical" evidence="8">
    <location>
        <begin position="289"/>
        <end position="311"/>
    </location>
</feature>
<dbReference type="Pfam" id="PF00005">
    <property type="entry name" value="ABC_tran"/>
    <property type="match status" value="1"/>
</dbReference>
<dbReference type="CDD" id="cd03228">
    <property type="entry name" value="ABCC_MRP_Like"/>
    <property type="match status" value="1"/>
</dbReference>
<evidence type="ECO:0000256" key="1">
    <source>
        <dbReference type="ARBA" id="ARBA00004651"/>
    </source>
</evidence>
<dbReference type="PANTHER" id="PTHR24221:SF646">
    <property type="entry name" value="HAEMOLYSIN SECRETION ATP-BINDING PROTEIN"/>
    <property type="match status" value="1"/>
</dbReference>
<evidence type="ECO:0000256" key="4">
    <source>
        <dbReference type="ARBA" id="ARBA00022840"/>
    </source>
</evidence>
<organism evidence="10 11">
    <name type="scientific">Amycolatopsis magusensis</name>
    <dbReference type="NCBI Taxonomy" id="882444"/>
    <lineage>
        <taxon>Bacteria</taxon>
        <taxon>Bacillati</taxon>
        <taxon>Actinomycetota</taxon>
        <taxon>Actinomycetes</taxon>
        <taxon>Pseudonocardiales</taxon>
        <taxon>Pseudonocardiaceae</taxon>
        <taxon>Amycolatopsis</taxon>
    </lineage>
</organism>
<gene>
    <name evidence="10" type="ORF">JOM49_000475</name>
</gene>
<dbReference type="EMBL" id="JAGGMS010000001">
    <property type="protein sequence ID" value="MBP2178949.1"/>
    <property type="molecule type" value="Genomic_DNA"/>
</dbReference>
<dbReference type="InterPro" id="IPR003439">
    <property type="entry name" value="ABC_transporter-like_ATP-bd"/>
</dbReference>
<keyword evidence="2 8" id="KW-0812">Transmembrane</keyword>
<dbReference type="PROSITE" id="PS50893">
    <property type="entry name" value="ABC_TRANSPORTER_2"/>
    <property type="match status" value="1"/>
</dbReference>
<dbReference type="InterPro" id="IPR036640">
    <property type="entry name" value="ABC1_TM_sf"/>
</dbReference>
<dbReference type="Gene3D" id="1.20.1560.10">
    <property type="entry name" value="ABC transporter type 1, transmembrane domain"/>
    <property type="match status" value="1"/>
</dbReference>
<evidence type="ECO:0000259" key="9">
    <source>
        <dbReference type="PROSITE" id="PS50893"/>
    </source>
</evidence>
<dbReference type="InterPro" id="IPR027417">
    <property type="entry name" value="P-loop_NTPase"/>
</dbReference>
<evidence type="ECO:0000256" key="5">
    <source>
        <dbReference type="ARBA" id="ARBA00022989"/>
    </source>
</evidence>
<protein>
    <submittedName>
        <fullName evidence="10">ABC-type multidrug transport system fused ATPase/permease subunit</fullName>
    </submittedName>
</protein>
<feature type="domain" description="ABC transporter" evidence="9">
    <location>
        <begin position="380"/>
        <end position="625"/>
    </location>
</feature>